<sequence length="88" mass="9169">MREMCAGAPRHETGMEPARPPEEAPMPEPDRFDPAAYVASVAPAVGLRLDAARQARVAAALALVARVGAPALAVPLDETAEPAPVYQP</sequence>
<keyword evidence="3" id="KW-1185">Reference proteome</keyword>
<dbReference type="EMBL" id="QLIX01000007">
    <property type="protein sequence ID" value="RAI58692.1"/>
    <property type="molecule type" value="Genomic_DNA"/>
</dbReference>
<evidence type="ECO:0000313" key="3">
    <source>
        <dbReference type="Proteomes" id="UP000249065"/>
    </source>
</evidence>
<evidence type="ECO:0000313" key="2">
    <source>
        <dbReference type="EMBL" id="RAI58692.1"/>
    </source>
</evidence>
<reference evidence="3" key="1">
    <citation type="submission" date="2018-06" db="EMBL/GenBank/DDBJ databases">
        <authorList>
            <person name="Khan S.A."/>
        </authorList>
    </citation>
    <scope>NUCLEOTIDE SEQUENCE [LARGE SCALE GENOMIC DNA]</scope>
    <source>
        <strain evidence="3">DB-1506</strain>
    </source>
</reference>
<dbReference type="InterPro" id="IPR025148">
    <property type="entry name" value="AtzG-like"/>
</dbReference>
<evidence type="ECO:0000256" key="1">
    <source>
        <dbReference type="SAM" id="MobiDB-lite"/>
    </source>
</evidence>
<dbReference type="Pfam" id="PF13318">
    <property type="entry name" value="AtzG-like"/>
    <property type="match status" value="1"/>
</dbReference>
<dbReference type="AlphaFoldDB" id="A0A327M8P5"/>
<proteinExistence type="predicted"/>
<feature type="region of interest" description="Disordered" evidence="1">
    <location>
        <begin position="1"/>
        <end position="32"/>
    </location>
</feature>
<dbReference type="Proteomes" id="UP000249065">
    <property type="component" value="Unassembled WGS sequence"/>
</dbReference>
<comment type="caution">
    <text evidence="2">The sequence shown here is derived from an EMBL/GenBank/DDBJ whole genome shotgun (WGS) entry which is preliminary data.</text>
</comment>
<organism evidence="2 3">
    <name type="scientific">Roseicella frigidaeris</name>
    <dbReference type="NCBI Taxonomy" id="2230885"/>
    <lineage>
        <taxon>Bacteria</taxon>
        <taxon>Pseudomonadati</taxon>
        <taxon>Pseudomonadota</taxon>
        <taxon>Alphaproteobacteria</taxon>
        <taxon>Acetobacterales</taxon>
        <taxon>Roseomonadaceae</taxon>
        <taxon>Roseicella</taxon>
    </lineage>
</organism>
<name>A0A327M8P5_9PROT</name>
<gene>
    <name evidence="2" type="ORF">DOO78_11395</name>
</gene>
<protein>
    <submittedName>
        <fullName evidence="2">DUF4089 domain-containing protein</fullName>
    </submittedName>
</protein>
<accession>A0A327M8P5</accession>